<evidence type="ECO:0000313" key="2">
    <source>
        <dbReference type="Proteomes" id="UP000004814"/>
    </source>
</evidence>
<accession>B1TD01</accession>
<proteinExistence type="predicted"/>
<protein>
    <submittedName>
        <fullName evidence="1">Uncharacterized protein</fullName>
    </submittedName>
</protein>
<reference evidence="1 2" key="1">
    <citation type="submission" date="2008-03" db="EMBL/GenBank/DDBJ databases">
        <title>Sequencing of the draft genome and assembly of Burkholderia ambifaria MEX-5.</title>
        <authorList>
            <consortium name="US DOE Joint Genome Institute (JGI-PGF)"/>
            <person name="Copeland A."/>
            <person name="Lucas S."/>
            <person name="Lapidus A."/>
            <person name="Glavina del Rio T."/>
            <person name="Dalin E."/>
            <person name="Tice H."/>
            <person name="Bruce D."/>
            <person name="Goodwin L."/>
            <person name="Pitluck S."/>
            <person name="Larimer F."/>
            <person name="Land M.L."/>
            <person name="Hauser L."/>
            <person name="Tiedje J."/>
            <person name="Richardson P."/>
        </authorList>
    </citation>
    <scope>NUCLEOTIDE SEQUENCE [LARGE SCALE GENOMIC DNA]</scope>
    <source>
        <strain evidence="1 2">MEX-5</strain>
    </source>
</reference>
<dbReference type="EMBL" id="ABLK01000272">
    <property type="protein sequence ID" value="EDT38547.1"/>
    <property type="molecule type" value="Genomic_DNA"/>
</dbReference>
<organism evidence="1 2">
    <name type="scientific">Burkholderia ambifaria MEX-5</name>
    <dbReference type="NCBI Taxonomy" id="396597"/>
    <lineage>
        <taxon>Bacteria</taxon>
        <taxon>Pseudomonadati</taxon>
        <taxon>Pseudomonadota</taxon>
        <taxon>Betaproteobacteria</taxon>
        <taxon>Burkholderiales</taxon>
        <taxon>Burkholderiaceae</taxon>
        <taxon>Burkholderia</taxon>
        <taxon>Burkholderia cepacia complex</taxon>
    </lineage>
</organism>
<evidence type="ECO:0000313" key="1">
    <source>
        <dbReference type="EMBL" id="EDT38547.1"/>
    </source>
</evidence>
<name>B1TD01_9BURK</name>
<comment type="caution">
    <text evidence="1">The sequence shown here is derived from an EMBL/GenBank/DDBJ whole genome shotgun (WGS) entry which is preliminary data.</text>
</comment>
<dbReference type="Proteomes" id="UP000004814">
    <property type="component" value="Unassembled WGS sequence"/>
</dbReference>
<dbReference type="AlphaFoldDB" id="B1TD01"/>
<gene>
    <name evidence="1" type="ORF">BamMEX5DRAFT_5667</name>
</gene>
<sequence length="68" mass="7088">MPTSPFIFLVTHANAPRGTDVAIVGTRASCQPIPVLMMVAPARSTAFASCTVSLQSLPSGIRSSIDSR</sequence>